<protein>
    <submittedName>
        <fullName evidence="1">Unannotated protein</fullName>
    </submittedName>
</protein>
<reference evidence="1" key="1">
    <citation type="submission" date="2020-05" db="EMBL/GenBank/DDBJ databases">
        <authorList>
            <person name="Chiriac C."/>
            <person name="Salcher M."/>
            <person name="Ghai R."/>
            <person name="Kavagutti S V."/>
        </authorList>
    </citation>
    <scope>NUCLEOTIDE SEQUENCE</scope>
</reference>
<dbReference type="SUPFAM" id="SSF49899">
    <property type="entry name" value="Concanavalin A-like lectins/glucanases"/>
    <property type="match status" value="1"/>
</dbReference>
<proteinExistence type="predicted"/>
<sequence length="856" mass="92292">MRKIFLLAVCTLLILPSQWNSSSALANDSCLSLNATQYLEASSRLIPLDSNFTVEFDFYLSKDNKSYGEVISQGGQPNSFYIGINPDLGIRAGDTWANTGAKMPLQKWVHIALTRTSASVGTFYIDGKVFATINNYVLNNVGTATRLGAQYDTGASERITGCIDNLMIWKSVRTPNEVVQDSLVKSPITNANLIAFYGFDSVSSTGLIEDNAVPSNSLRSLNTPELFPVTDPSTKIILIRIEHGALSGASVADGNPSFYVNSWIDRVPDNFRSGFGWYSTAWPLTDTVIEGMQLGLSGSWVTPNNESEPDSIAQKVCANAAEWVVADTINNGSRGFDLMQTIEGSLGWWMGQKFKTLMPKFTIGPVQDCYSNQLQGPGWNFFGFALGEDPTPRNRTGLVQISNRMLIPPDGLTLEPDFSGAQVGYSWMSLPLPTFNHAYNNMAGENSWTMFINSKNFKGPLVFIAPQFFADGLVKNPVQKGLTLDVKGGRLGSLAAEWAAIPFYKYTDTAGTIYTKIPGLEFPVDANGNFAFSRNLTAYGSSAISDSFRSALASGGALPQSTNAAGIFSPLLNAQSPNIYQEGKILGTLSSLLAVKVFESRAAYGFSMGGDARLEKIPQYYKEVGGSRIVIKESEAPTALVNAKFGSLMQTSTHVYQEPSWWKQSPAASGDLTADLRDGSQVTYRWYKFVDQPSLQRFEMNAAEKAGIQGAMEKMQKEWNNFSMMKDPTVGSLASFDEGLMVTPPKGLEIGYVPIVVKQKAADKSAVDKALAAILLAGNNVESIMKAAADKAAADKAAAAKAAADKAAADKAAADKAAADKAAAAVKKFTITCVKGKIIKKVTAAKPTCPTGYKKK</sequence>
<name>A0A6J7DUD1_9ZZZZ</name>
<dbReference type="EMBL" id="CAFBLH010000033">
    <property type="protein sequence ID" value="CAB4871959.1"/>
    <property type="molecule type" value="Genomic_DNA"/>
</dbReference>
<dbReference type="Pfam" id="PF13385">
    <property type="entry name" value="Laminin_G_3"/>
    <property type="match status" value="1"/>
</dbReference>
<organism evidence="1">
    <name type="scientific">freshwater metagenome</name>
    <dbReference type="NCBI Taxonomy" id="449393"/>
    <lineage>
        <taxon>unclassified sequences</taxon>
        <taxon>metagenomes</taxon>
        <taxon>ecological metagenomes</taxon>
    </lineage>
</organism>
<evidence type="ECO:0000313" key="1">
    <source>
        <dbReference type="EMBL" id="CAB4871959.1"/>
    </source>
</evidence>
<gene>
    <name evidence="1" type="ORF">UFOPK3342_01032</name>
</gene>
<dbReference type="Gene3D" id="2.60.120.200">
    <property type="match status" value="1"/>
</dbReference>
<dbReference type="AlphaFoldDB" id="A0A6J7DUD1"/>
<accession>A0A6J7DUD1</accession>
<dbReference type="InterPro" id="IPR013320">
    <property type="entry name" value="ConA-like_dom_sf"/>
</dbReference>